<evidence type="ECO:0008006" key="4">
    <source>
        <dbReference type="Google" id="ProtNLM"/>
    </source>
</evidence>
<evidence type="ECO:0000313" key="2">
    <source>
        <dbReference type="EMBL" id="EAY18846.1"/>
    </source>
</evidence>
<dbReference type="AlphaFoldDB" id="A2DL55"/>
<feature type="transmembrane region" description="Helical" evidence="1">
    <location>
        <begin position="29"/>
        <end position="47"/>
    </location>
</feature>
<name>A2DL55_TRIV3</name>
<dbReference type="VEuPathDB" id="TrichDB:TVAGG3_0273670"/>
<dbReference type="KEGG" id="tva:5464362"/>
<dbReference type="InParanoid" id="A2DL55"/>
<accession>A2DL55</accession>
<evidence type="ECO:0000313" key="3">
    <source>
        <dbReference type="Proteomes" id="UP000001542"/>
    </source>
</evidence>
<reference evidence="2" key="1">
    <citation type="submission" date="2006-10" db="EMBL/GenBank/DDBJ databases">
        <authorList>
            <person name="Amadeo P."/>
            <person name="Zhao Q."/>
            <person name="Wortman J."/>
            <person name="Fraser-Liggett C."/>
            <person name="Carlton J."/>
        </authorList>
    </citation>
    <scope>NUCLEOTIDE SEQUENCE</scope>
    <source>
        <strain evidence="2">G3</strain>
    </source>
</reference>
<proteinExistence type="predicted"/>
<gene>
    <name evidence="2" type="ORF">TVAG_294980</name>
</gene>
<sequence length="96" mass="10897">MDDLDVKAKEDALGQLVEHPRLRLEYQRAISNHLTFALPLILVLSIIKFLAFWILWTVLAMYFTGLFSGTVTRIHLIKNTSDIGEATTLAMLSFAF</sequence>
<organism evidence="2 3">
    <name type="scientific">Trichomonas vaginalis (strain ATCC PRA-98 / G3)</name>
    <dbReference type="NCBI Taxonomy" id="412133"/>
    <lineage>
        <taxon>Eukaryota</taxon>
        <taxon>Metamonada</taxon>
        <taxon>Parabasalia</taxon>
        <taxon>Trichomonadida</taxon>
        <taxon>Trichomonadidae</taxon>
        <taxon>Trichomonas</taxon>
    </lineage>
</organism>
<keyword evidence="1" id="KW-1133">Transmembrane helix</keyword>
<dbReference type="EMBL" id="DS113214">
    <property type="protein sequence ID" value="EAY18846.1"/>
    <property type="molecule type" value="Genomic_DNA"/>
</dbReference>
<evidence type="ECO:0000256" key="1">
    <source>
        <dbReference type="SAM" id="Phobius"/>
    </source>
</evidence>
<keyword evidence="1" id="KW-0812">Transmembrane</keyword>
<dbReference type="SMR" id="A2DL55"/>
<dbReference type="Proteomes" id="UP000001542">
    <property type="component" value="Unassembled WGS sequence"/>
</dbReference>
<keyword evidence="3" id="KW-1185">Reference proteome</keyword>
<reference evidence="2" key="2">
    <citation type="journal article" date="2007" name="Science">
        <title>Draft genome sequence of the sexually transmitted pathogen Trichomonas vaginalis.</title>
        <authorList>
            <person name="Carlton J.M."/>
            <person name="Hirt R.P."/>
            <person name="Silva J.C."/>
            <person name="Delcher A.L."/>
            <person name="Schatz M."/>
            <person name="Zhao Q."/>
            <person name="Wortman J.R."/>
            <person name="Bidwell S.L."/>
            <person name="Alsmark U.C.M."/>
            <person name="Besteiro S."/>
            <person name="Sicheritz-Ponten T."/>
            <person name="Noel C.J."/>
            <person name="Dacks J.B."/>
            <person name="Foster P.G."/>
            <person name="Simillion C."/>
            <person name="Van de Peer Y."/>
            <person name="Miranda-Saavedra D."/>
            <person name="Barton G.J."/>
            <person name="Westrop G.D."/>
            <person name="Mueller S."/>
            <person name="Dessi D."/>
            <person name="Fiori P.L."/>
            <person name="Ren Q."/>
            <person name="Paulsen I."/>
            <person name="Zhang H."/>
            <person name="Bastida-Corcuera F.D."/>
            <person name="Simoes-Barbosa A."/>
            <person name="Brown M.T."/>
            <person name="Hayes R.D."/>
            <person name="Mukherjee M."/>
            <person name="Okumura C.Y."/>
            <person name="Schneider R."/>
            <person name="Smith A.J."/>
            <person name="Vanacova S."/>
            <person name="Villalvazo M."/>
            <person name="Haas B.J."/>
            <person name="Pertea M."/>
            <person name="Feldblyum T.V."/>
            <person name="Utterback T.R."/>
            <person name="Shu C.L."/>
            <person name="Osoegawa K."/>
            <person name="de Jong P.J."/>
            <person name="Hrdy I."/>
            <person name="Horvathova L."/>
            <person name="Zubacova Z."/>
            <person name="Dolezal P."/>
            <person name="Malik S.B."/>
            <person name="Logsdon J.M. Jr."/>
            <person name="Henze K."/>
            <person name="Gupta A."/>
            <person name="Wang C.C."/>
            <person name="Dunne R.L."/>
            <person name="Upcroft J.A."/>
            <person name="Upcroft P."/>
            <person name="White O."/>
            <person name="Salzberg S.L."/>
            <person name="Tang P."/>
            <person name="Chiu C.-H."/>
            <person name="Lee Y.-S."/>
            <person name="Embley T.M."/>
            <person name="Coombs G.H."/>
            <person name="Mottram J.C."/>
            <person name="Tachezy J."/>
            <person name="Fraser-Liggett C.M."/>
            <person name="Johnson P.J."/>
        </authorList>
    </citation>
    <scope>NUCLEOTIDE SEQUENCE [LARGE SCALE GENOMIC DNA]</scope>
    <source>
        <strain evidence="2">G3</strain>
    </source>
</reference>
<dbReference type="VEuPathDB" id="TrichDB:TVAG_294980"/>
<protein>
    <recommendedName>
        <fullName evidence="4">PRA1 family protein</fullName>
    </recommendedName>
</protein>
<keyword evidence="1" id="KW-0472">Membrane</keyword>